<evidence type="ECO:0000313" key="2">
    <source>
        <dbReference type="Proteomes" id="UP000184267"/>
    </source>
</evidence>
<dbReference type="Gene3D" id="3.80.10.10">
    <property type="entry name" value="Ribonuclease Inhibitor"/>
    <property type="match status" value="1"/>
</dbReference>
<evidence type="ECO:0008006" key="3">
    <source>
        <dbReference type="Google" id="ProtNLM"/>
    </source>
</evidence>
<dbReference type="EMBL" id="MNAD01000790">
    <property type="protein sequence ID" value="OJT10329.1"/>
    <property type="molecule type" value="Genomic_DNA"/>
</dbReference>
<dbReference type="SUPFAM" id="SSF81383">
    <property type="entry name" value="F-box domain"/>
    <property type="match status" value="1"/>
</dbReference>
<dbReference type="OrthoDB" id="2522477at2759"/>
<dbReference type="InterPro" id="IPR036047">
    <property type="entry name" value="F-box-like_dom_sf"/>
</dbReference>
<keyword evidence="2" id="KW-1185">Reference proteome</keyword>
<dbReference type="CDD" id="cd09917">
    <property type="entry name" value="F-box_SF"/>
    <property type="match status" value="1"/>
</dbReference>
<dbReference type="Proteomes" id="UP000184267">
    <property type="component" value="Unassembled WGS sequence"/>
</dbReference>
<reference evidence="1 2" key="1">
    <citation type="submission" date="2016-10" db="EMBL/GenBank/DDBJ databases">
        <title>Genome sequence of the basidiomycete white-rot fungus Trametes pubescens.</title>
        <authorList>
            <person name="Makela M.R."/>
            <person name="Granchi Z."/>
            <person name="Peng M."/>
            <person name="De Vries R.P."/>
            <person name="Grigoriev I."/>
            <person name="Riley R."/>
            <person name="Hilden K."/>
        </authorList>
    </citation>
    <scope>NUCLEOTIDE SEQUENCE [LARGE SCALE GENOMIC DNA]</scope>
    <source>
        <strain evidence="1 2">FBCC735</strain>
    </source>
</reference>
<dbReference type="OMA" id="FRDCITH"/>
<dbReference type="AlphaFoldDB" id="A0A1M2VRU0"/>
<gene>
    <name evidence="1" type="ORF">TRAPUB_13197</name>
</gene>
<organism evidence="1 2">
    <name type="scientific">Trametes pubescens</name>
    <name type="common">White-rot fungus</name>
    <dbReference type="NCBI Taxonomy" id="154538"/>
    <lineage>
        <taxon>Eukaryota</taxon>
        <taxon>Fungi</taxon>
        <taxon>Dikarya</taxon>
        <taxon>Basidiomycota</taxon>
        <taxon>Agaricomycotina</taxon>
        <taxon>Agaricomycetes</taxon>
        <taxon>Polyporales</taxon>
        <taxon>Polyporaceae</taxon>
        <taxon>Trametes</taxon>
    </lineage>
</organism>
<comment type="caution">
    <text evidence="1">The sequence shown here is derived from an EMBL/GenBank/DDBJ whole genome shotgun (WGS) entry which is preliminary data.</text>
</comment>
<evidence type="ECO:0000313" key="1">
    <source>
        <dbReference type="EMBL" id="OJT10329.1"/>
    </source>
</evidence>
<accession>A0A1M2VRU0</accession>
<proteinExistence type="predicted"/>
<dbReference type="SUPFAM" id="SSF52047">
    <property type="entry name" value="RNI-like"/>
    <property type="match status" value="1"/>
</dbReference>
<name>A0A1M2VRU0_TRAPU</name>
<sequence>MLLTLPNELLIEIVGHLARDVEALRSCSLTCRYLLPVVRKQLFVVLNILALEQAYMHPYLPLTRQLHVGPGYESDILTPRAFPALNPQALPNLTTLSVVGLNFITHTRLHSPMYNALDNFTLVTELSLSSVVFLHLKHIQSLICALPNISSLSLHLITYEFISSAAVHVQLVKDIDDLAMAQPRLSRLSIFQASFCMASRHVAAWLAHSPTGESLKVLTIPHGAQGHEEILSHFGPTVEHLNVPVQNLAGKPPCHIFEWPNLVCILDDRWGVLFRLFKHAIVADHLHTITHHHCLPSRAPPSDEPL</sequence>
<dbReference type="InterPro" id="IPR032675">
    <property type="entry name" value="LRR_dom_sf"/>
</dbReference>
<protein>
    <recommendedName>
        <fullName evidence="3">F-box domain-containing protein</fullName>
    </recommendedName>
</protein>